<feature type="transmembrane region" description="Helical" evidence="1">
    <location>
        <begin position="6"/>
        <end position="22"/>
    </location>
</feature>
<keyword evidence="1" id="KW-0472">Membrane</keyword>
<sequence>MGKLLLSIAVLFIVIFLVKVLLRKIFHIEKRKKEFFSYSHVNSLHRKVDWVIRIGSMIVYLIFFYKLIYEDYSLNLMLGIMLILFVLQMAVQAFFEWRYSEHPKEAILTASEMAILALAIGAVIWFDLMKFLIDAPVS</sequence>
<dbReference type="Proteomes" id="UP001172054">
    <property type="component" value="Unassembled WGS sequence"/>
</dbReference>
<accession>A0ABT8MRC6</accession>
<comment type="caution">
    <text evidence="2">The sequence shown here is derived from an EMBL/GenBank/DDBJ whole genome shotgun (WGS) entry which is preliminary data.</text>
</comment>
<dbReference type="Pfam" id="PF13789">
    <property type="entry name" value="DUF4181"/>
    <property type="match status" value="1"/>
</dbReference>
<organism evidence="2 3">
    <name type="scientific">Planococcus liqunii</name>
    <dbReference type="NCBI Taxonomy" id="3058394"/>
    <lineage>
        <taxon>Bacteria</taxon>
        <taxon>Bacillati</taxon>
        <taxon>Bacillota</taxon>
        <taxon>Bacilli</taxon>
        <taxon>Bacillales</taxon>
        <taxon>Caryophanaceae</taxon>
        <taxon>Planococcus</taxon>
    </lineage>
</organism>
<evidence type="ECO:0000256" key="1">
    <source>
        <dbReference type="SAM" id="Phobius"/>
    </source>
</evidence>
<evidence type="ECO:0000313" key="3">
    <source>
        <dbReference type="Proteomes" id="UP001172054"/>
    </source>
</evidence>
<keyword evidence="3" id="KW-1185">Reference proteome</keyword>
<evidence type="ECO:0000313" key="2">
    <source>
        <dbReference type="EMBL" id="MDN7227450.1"/>
    </source>
</evidence>
<dbReference type="RefSeq" id="WP_301726132.1">
    <property type="nucleotide sequence ID" value="NZ_JAUJWW010000003.1"/>
</dbReference>
<keyword evidence="1" id="KW-1133">Transmembrane helix</keyword>
<feature type="transmembrane region" description="Helical" evidence="1">
    <location>
        <begin position="50"/>
        <end position="68"/>
    </location>
</feature>
<feature type="transmembrane region" description="Helical" evidence="1">
    <location>
        <begin position="74"/>
        <end position="95"/>
    </location>
</feature>
<protein>
    <submittedName>
        <fullName evidence="2">DUF4181 domain-containing protein</fullName>
    </submittedName>
</protein>
<proteinExistence type="predicted"/>
<feature type="transmembrane region" description="Helical" evidence="1">
    <location>
        <begin position="107"/>
        <end position="126"/>
    </location>
</feature>
<dbReference type="InterPro" id="IPR025441">
    <property type="entry name" value="DUF4181"/>
</dbReference>
<dbReference type="EMBL" id="JAUJWW010000003">
    <property type="protein sequence ID" value="MDN7227450.1"/>
    <property type="molecule type" value="Genomic_DNA"/>
</dbReference>
<keyword evidence="1" id="KW-0812">Transmembrane</keyword>
<reference evidence="2 3" key="1">
    <citation type="submission" date="2023-06" db="EMBL/GenBank/DDBJ databases">
        <title>Novel species in genus Planococcus.</title>
        <authorList>
            <person name="Ning S."/>
        </authorList>
    </citation>
    <scope>NUCLEOTIDE SEQUENCE [LARGE SCALE GENOMIC DNA]</scope>
    <source>
        <strain evidence="2 3">N064</strain>
    </source>
</reference>
<gene>
    <name evidence="2" type="ORF">QWY15_09110</name>
</gene>
<name>A0ABT8MRC6_9BACL</name>